<reference evidence="1 2" key="1">
    <citation type="journal article" date="2016" name="Nat. Commun.">
        <title>Thousands of microbial genomes shed light on interconnected biogeochemical processes in an aquifer system.</title>
        <authorList>
            <person name="Anantharaman K."/>
            <person name="Brown C.T."/>
            <person name="Hug L.A."/>
            <person name="Sharon I."/>
            <person name="Castelle C.J."/>
            <person name="Probst A.J."/>
            <person name="Thomas B.C."/>
            <person name="Singh A."/>
            <person name="Wilkins M.J."/>
            <person name="Karaoz U."/>
            <person name="Brodie E.L."/>
            <person name="Williams K.H."/>
            <person name="Hubbard S.S."/>
            <person name="Banfield J.F."/>
        </authorList>
    </citation>
    <scope>NUCLEOTIDE SEQUENCE [LARGE SCALE GENOMIC DNA]</scope>
</reference>
<accession>A0A1G1UXE8</accession>
<sequence length="150" mass="16972">MAVNFGLQPEIVARAIDASRQKDHNEWGALVSQFNAPFGRRAQIAEFLSDFLKNNPGEKINLAKYAPEFGISNARMHQLYESIAQSHPVPPKFTRGEHMRDSEWEKRVANIKEAKSKHPEWTHKQVADHLGVTRSQVKCTLRNGAPNSQS</sequence>
<gene>
    <name evidence="1" type="ORF">A2782_01350</name>
</gene>
<evidence type="ECO:0000313" key="1">
    <source>
        <dbReference type="EMBL" id="OGY07771.1"/>
    </source>
</evidence>
<proteinExistence type="predicted"/>
<dbReference type="AlphaFoldDB" id="A0A1G1UXE8"/>
<name>A0A1G1UXE8_9BACT</name>
<dbReference type="STRING" id="1797513.A2782_01350"/>
<organism evidence="1 2">
    <name type="scientific">Candidatus Blackburnbacteria bacterium RIFCSPHIGHO2_01_FULL_43_15b</name>
    <dbReference type="NCBI Taxonomy" id="1797513"/>
    <lineage>
        <taxon>Bacteria</taxon>
        <taxon>Candidatus Blackburniibacteriota</taxon>
    </lineage>
</organism>
<protein>
    <submittedName>
        <fullName evidence="1">Uncharacterized protein</fullName>
    </submittedName>
</protein>
<dbReference type="EMBL" id="MHBW01000035">
    <property type="protein sequence ID" value="OGY07771.1"/>
    <property type="molecule type" value="Genomic_DNA"/>
</dbReference>
<dbReference type="Proteomes" id="UP000177967">
    <property type="component" value="Unassembled WGS sequence"/>
</dbReference>
<evidence type="ECO:0000313" key="2">
    <source>
        <dbReference type="Proteomes" id="UP000177967"/>
    </source>
</evidence>
<comment type="caution">
    <text evidence="1">The sequence shown here is derived from an EMBL/GenBank/DDBJ whole genome shotgun (WGS) entry which is preliminary data.</text>
</comment>